<dbReference type="InterPro" id="IPR002893">
    <property type="entry name" value="Znf_MYND"/>
</dbReference>
<dbReference type="PROSITE" id="PS50053">
    <property type="entry name" value="UBIQUITIN_2"/>
    <property type="match status" value="2"/>
</dbReference>
<name>A0ABP0SVM8_9DINO</name>
<dbReference type="EMBL" id="CAXAMN010028384">
    <property type="protein sequence ID" value="CAK9116418.1"/>
    <property type="molecule type" value="Genomic_DNA"/>
</dbReference>
<feature type="compositionally biased region" description="Basic and acidic residues" evidence="5">
    <location>
        <begin position="176"/>
        <end position="188"/>
    </location>
</feature>
<evidence type="ECO:0000256" key="4">
    <source>
        <dbReference type="PROSITE-ProRule" id="PRU00134"/>
    </source>
</evidence>
<dbReference type="Proteomes" id="UP001642484">
    <property type="component" value="Unassembled WGS sequence"/>
</dbReference>
<organism evidence="8 9">
    <name type="scientific">Durusdinium trenchii</name>
    <dbReference type="NCBI Taxonomy" id="1381693"/>
    <lineage>
        <taxon>Eukaryota</taxon>
        <taxon>Sar</taxon>
        <taxon>Alveolata</taxon>
        <taxon>Dinophyceae</taxon>
        <taxon>Suessiales</taxon>
        <taxon>Symbiodiniaceae</taxon>
        <taxon>Durusdinium</taxon>
    </lineage>
</organism>
<dbReference type="SMART" id="SM00213">
    <property type="entry name" value="UBQ"/>
    <property type="match status" value="2"/>
</dbReference>
<dbReference type="InterPro" id="IPR029071">
    <property type="entry name" value="Ubiquitin-like_domsf"/>
</dbReference>
<keyword evidence="3" id="KW-0862">Zinc</keyword>
<evidence type="ECO:0000256" key="3">
    <source>
        <dbReference type="ARBA" id="ARBA00022833"/>
    </source>
</evidence>
<dbReference type="Gene3D" id="6.10.140.2220">
    <property type="match status" value="2"/>
</dbReference>
<sequence>MASQQCAHCGQSDYLKRCSLCREVFYCGRDCQKRDLRRHRQQDGCISNHCAVKWSPPTELREISCKWKGDTFKVKVEFEATVADLKKHIFAKHKELPVDQQMLFYSENVLDGQTPIKDLDIKEGEPLTVRLHTAPSGDGATKSSEDVDAVKGASKSSAMTAMAPSKAEPGAAGLSNRERENRAARENQRWRQDEAAQCAHCGQSDHLKRCSLCREVFYCGRDCQKRDLRRHRQQDGCISNHCAGKRSPPTELREISCKWKGDTFKVKVEFEATVADLKKHIFAKHKELPVDQQMLFYSENVLDGQTPIKDLDIKEGAPSGDGATKSSEDVDAVKGASKSSAMTAMAPSKAEPGAAGHSKRERKNRAARENQRLRQDLTRKEDEAAQFARRNDDLQSQLTQREKENEQLREQLDKQKCVTKRLEKKNIAVKDLLNHVQLQAHEAHDELRLKGQRITRLENENAYMKKRIEDLLHQRNMIEGLLHQRKVVQNGNSSEGEWCEWQFEEDGGH</sequence>
<evidence type="ECO:0000259" key="6">
    <source>
        <dbReference type="PROSITE" id="PS50053"/>
    </source>
</evidence>
<feature type="domain" description="Ubiquitin-like" evidence="6">
    <location>
        <begin position="68"/>
        <end position="129"/>
    </location>
</feature>
<dbReference type="PROSITE" id="PS50865">
    <property type="entry name" value="ZF_MYND_2"/>
    <property type="match status" value="2"/>
</dbReference>
<dbReference type="Pfam" id="PF01753">
    <property type="entry name" value="zf-MYND"/>
    <property type="match status" value="2"/>
</dbReference>
<dbReference type="Pfam" id="PF00240">
    <property type="entry name" value="ubiquitin"/>
    <property type="match status" value="2"/>
</dbReference>
<feature type="compositionally biased region" description="Basic and acidic residues" evidence="5">
    <location>
        <begin position="364"/>
        <end position="393"/>
    </location>
</feature>
<dbReference type="PANTHER" id="PTHR10621">
    <property type="entry name" value="UV EXCISION REPAIR PROTEIN RAD23"/>
    <property type="match status" value="1"/>
</dbReference>
<comment type="caution">
    <text evidence="8">The sequence shown here is derived from an EMBL/GenBank/DDBJ whole genome shotgun (WGS) entry which is preliminary data.</text>
</comment>
<protein>
    <recommendedName>
        <fullName evidence="10">Ubiquitin-like domain-containing protein</fullName>
    </recommendedName>
</protein>
<dbReference type="SUPFAM" id="SSF54236">
    <property type="entry name" value="Ubiquitin-like"/>
    <property type="match status" value="2"/>
</dbReference>
<dbReference type="PANTHER" id="PTHR10621:SF0">
    <property type="entry name" value="UV EXCISION REPAIR PROTEIN RAD23"/>
    <property type="match status" value="1"/>
</dbReference>
<feature type="domain" description="MYND-type" evidence="7">
    <location>
        <begin position="6"/>
        <end position="45"/>
    </location>
</feature>
<evidence type="ECO:0000256" key="1">
    <source>
        <dbReference type="ARBA" id="ARBA00022723"/>
    </source>
</evidence>
<proteinExistence type="predicted"/>
<gene>
    <name evidence="8" type="ORF">CCMP2556_LOCUS54010</name>
</gene>
<dbReference type="SUPFAM" id="SSF144232">
    <property type="entry name" value="HIT/MYND zinc finger-like"/>
    <property type="match status" value="2"/>
</dbReference>
<keyword evidence="1" id="KW-0479">Metal-binding</keyword>
<evidence type="ECO:0000313" key="9">
    <source>
        <dbReference type="Proteomes" id="UP001642484"/>
    </source>
</evidence>
<feature type="region of interest" description="Disordered" evidence="5">
    <location>
        <begin position="131"/>
        <end position="188"/>
    </location>
</feature>
<dbReference type="InterPro" id="IPR000626">
    <property type="entry name" value="Ubiquitin-like_dom"/>
</dbReference>
<feature type="domain" description="Ubiquitin-like" evidence="6">
    <location>
        <begin position="260"/>
        <end position="316"/>
    </location>
</feature>
<evidence type="ECO:0000256" key="2">
    <source>
        <dbReference type="ARBA" id="ARBA00022771"/>
    </source>
</evidence>
<dbReference type="Gene3D" id="3.10.20.90">
    <property type="entry name" value="Phosphatidylinositol 3-kinase Catalytic Subunit, Chain A, domain 1"/>
    <property type="match status" value="2"/>
</dbReference>
<keyword evidence="2 4" id="KW-0863">Zinc-finger</keyword>
<keyword evidence="9" id="KW-1185">Reference proteome</keyword>
<evidence type="ECO:0000256" key="5">
    <source>
        <dbReference type="SAM" id="MobiDB-lite"/>
    </source>
</evidence>
<evidence type="ECO:0000313" key="8">
    <source>
        <dbReference type="EMBL" id="CAK9116418.1"/>
    </source>
</evidence>
<feature type="domain" description="MYND-type" evidence="7">
    <location>
        <begin position="198"/>
        <end position="237"/>
    </location>
</feature>
<reference evidence="8 9" key="1">
    <citation type="submission" date="2024-02" db="EMBL/GenBank/DDBJ databases">
        <authorList>
            <person name="Chen Y."/>
            <person name="Shah S."/>
            <person name="Dougan E. K."/>
            <person name="Thang M."/>
            <person name="Chan C."/>
        </authorList>
    </citation>
    <scope>NUCLEOTIDE SEQUENCE [LARGE SCALE GENOMIC DNA]</scope>
</reference>
<evidence type="ECO:0000259" key="7">
    <source>
        <dbReference type="PROSITE" id="PS50865"/>
    </source>
</evidence>
<accession>A0ABP0SVM8</accession>
<evidence type="ECO:0008006" key="10">
    <source>
        <dbReference type="Google" id="ProtNLM"/>
    </source>
</evidence>
<feature type="region of interest" description="Disordered" evidence="5">
    <location>
        <begin position="310"/>
        <end position="407"/>
    </location>
</feature>